<dbReference type="EMBL" id="AP018492">
    <property type="protein sequence ID" value="BBC61007.1"/>
    <property type="molecule type" value="Genomic_DNA"/>
</dbReference>
<dbReference type="GeneID" id="57043443"/>
<dbReference type="PANTHER" id="PTHR43358:SF4">
    <property type="entry name" value="ALPHA_BETA HYDROLASE FOLD-1 DOMAIN-CONTAINING PROTEIN"/>
    <property type="match status" value="1"/>
</dbReference>
<name>A0A2Z5Y2A9_9ENTE</name>
<dbReference type="InterPro" id="IPR029058">
    <property type="entry name" value="AB_hydrolase_fold"/>
</dbReference>
<reference evidence="3 4" key="1">
    <citation type="submission" date="2018-01" db="EMBL/GenBank/DDBJ databases">
        <title>Whole genome sequence of Melissococcus plutonius DAT561.</title>
        <authorList>
            <person name="Okumura K."/>
            <person name="Takamatsu D."/>
            <person name="Okura M."/>
        </authorList>
    </citation>
    <scope>NUCLEOTIDE SEQUENCE [LARGE SCALE GENOMIC DNA]</scope>
    <source>
        <strain evidence="3 4">DAT561</strain>
    </source>
</reference>
<feature type="transmembrane region" description="Helical" evidence="1">
    <location>
        <begin position="7"/>
        <end position="27"/>
    </location>
</feature>
<protein>
    <submittedName>
        <fullName evidence="3">Hydrolase, alphabeta fold family</fullName>
    </submittedName>
</protein>
<dbReference type="Gene3D" id="3.40.50.1820">
    <property type="entry name" value="alpha/beta hydrolase"/>
    <property type="match status" value="1"/>
</dbReference>
<dbReference type="RefSeq" id="WP_015694946.1">
    <property type="nucleotide sequence ID" value="NZ_AP018492.1"/>
</dbReference>
<keyword evidence="1" id="KW-0812">Transmembrane</keyword>
<dbReference type="Proteomes" id="UP000269226">
    <property type="component" value="Chromosome"/>
</dbReference>
<dbReference type="InterPro" id="IPR022742">
    <property type="entry name" value="Hydrolase_4"/>
</dbReference>
<dbReference type="InterPro" id="IPR052920">
    <property type="entry name" value="DNA-binding_regulatory"/>
</dbReference>
<dbReference type="GO" id="GO:0016787">
    <property type="term" value="F:hydrolase activity"/>
    <property type="evidence" value="ECO:0007669"/>
    <property type="project" value="UniProtKB-KW"/>
</dbReference>
<dbReference type="PANTHER" id="PTHR43358">
    <property type="entry name" value="ALPHA/BETA-HYDROLASE"/>
    <property type="match status" value="1"/>
</dbReference>
<keyword evidence="1" id="KW-0472">Membrane</keyword>
<sequence>MKYTIRILIGFFAFLFVGLVGAGFYFYNYAIVPSEKSFITHQDKQSLKKLTTEEEWFKKKQNRTDYSLTSYDGLKLKAIYLAAEHKTTKNVIMAHGYTKSAEDMASFAKMYHDLGYNVLIPDARGHGKSEGNYIGFGWHERKDYLQWINKLITINGEDAQITLYGISMGGATVMMTSGEPLPKNVKAIVEDCGYTSAKEELSDQLKKMFHLPSFPLIPITSLITKLKAGYFFGEANALTQLKKNKLPILFIHGKSDTFVPFSMLEKVYQATSAPKEKYIVSGAEHAESYQKNPKQYKTKVAEFLKKYIID</sequence>
<gene>
    <name evidence="3" type="ORF">DAT561_0893</name>
</gene>
<dbReference type="SUPFAM" id="SSF53474">
    <property type="entry name" value="alpha/beta-Hydrolases"/>
    <property type="match status" value="1"/>
</dbReference>
<evidence type="ECO:0000313" key="4">
    <source>
        <dbReference type="Proteomes" id="UP000269226"/>
    </source>
</evidence>
<evidence type="ECO:0000256" key="1">
    <source>
        <dbReference type="SAM" id="Phobius"/>
    </source>
</evidence>
<evidence type="ECO:0000313" key="3">
    <source>
        <dbReference type="EMBL" id="BBC61007.1"/>
    </source>
</evidence>
<proteinExistence type="predicted"/>
<keyword evidence="1" id="KW-1133">Transmembrane helix</keyword>
<feature type="domain" description="Serine aminopeptidase S33" evidence="2">
    <location>
        <begin position="87"/>
        <end position="189"/>
    </location>
</feature>
<dbReference type="AlphaFoldDB" id="A0A2Z5Y2A9"/>
<accession>A0A2Z5Y2A9</accession>
<evidence type="ECO:0000259" key="2">
    <source>
        <dbReference type="Pfam" id="PF12146"/>
    </source>
</evidence>
<dbReference type="Pfam" id="PF12146">
    <property type="entry name" value="Hydrolase_4"/>
    <property type="match status" value="1"/>
</dbReference>
<organism evidence="3 4">
    <name type="scientific">Melissococcus plutonius</name>
    <dbReference type="NCBI Taxonomy" id="33970"/>
    <lineage>
        <taxon>Bacteria</taxon>
        <taxon>Bacillati</taxon>
        <taxon>Bacillota</taxon>
        <taxon>Bacilli</taxon>
        <taxon>Lactobacillales</taxon>
        <taxon>Enterococcaceae</taxon>
        <taxon>Melissococcus</taxon>
    </lineage>
</organism>
<keyword evidence="3" id="KW-0378">Hydrolase</keyword>